<dbReference type="Proteomes" id="UP000244496">
    <property type="component" value="Chromosome"/>
</dbReference>
<dbReference type="OrthoDB" id="9798763at2"/>
<keyword evidence="4" id="KW-1185">Reference proteome</keyword>
<protein>
    <submittedName>
        <fullName evidence="3">Oxidoreductase</fullName>
    </submittedName>
</protein>
<name>A0A2S0UMA8_9RHOB</name>
<gene>
    <name evidence="3" type="ORF">HYN69_10680</name>
</gene>
<organism evidence="3 4">
    <name type="scientific">Paragemmobacter aquarius</name>
    <dbReference type="NCBI Taxonomy" id="2169400"/>
    <lineage>
        <taxon>Bacteria</taxon>
        <taxon>Pseudomonadati</taxon>
        <taxon>Pseudomonadota</taxon>
        <taxon>Alphaproteobacteria</taxon>
        <taxon>Rhodobacterales</taxon>
        <taxon>Paracoccaceae</taxon>
        <taxon>Paragemmobacter</taxon>
    </lineage>
</organism>
<dbReference type="Gene3D" id="3.90.420.10">
    <property type="entry name" value="Oxidoreductase, molybdopterin-binding domain"/>
    <property type="match status" value="1"/>
</dbReference>
<dbReference type="AlphaFoldDB" id="A0A2S0UMA8"/>
<reference evidence="3 4" key="1">
    <citation type="submission" date="2018-04" db="EMBL/GenBank/DDBJ databases">
        <title>Genome sequencing of Gemmobacter.</title>
        <authorList>
            <person name="Yi H."/>
            <person name="Baek M.-G."/>
        </authorList>
    </citation>
    <scope>NUCLEOTIDE SEQUENCE [LARGE SCALE GENOMIC DNA]</scope>
    <source>
        <strain evidence="3 4">HYN0069</strain>
    </source>
</reference>
<dbReference type="EMBL" id="CP028918">
    <property type="protein sequence ID" value="AWB48900.1"/>
    <property type="molecule type" value="Genomic_DNA"/>
</dbReference>
<evidence type="ECO:0000313" key="4">
    <source>
        <dbReference type="Proteomes" id="UP000244496"/>
    </source>
</evidence>
<feature type="chain" id="PRO_5015670098" evidence="1">
    <location>
        <begin position="23"/>
        <end position="169"/>
    </location>
</feature>
<accession>A0A2S0UMA8</accession>
<dbReference type="Pfam" id="PF00174">
    <property type="entry name" value="Oxidored_molyb"/>
    <property type="match status" value="1"/>
</dbReference>
<dbReference type="InterPro" id="IPR036374">
    <property type="entry name" value="OxRdtase_Mopterin-bd_sf"/>
</dbReference>
<feature type="signal peptide" evidence="1">
    <location>
        <begin position="1"/>
        <end position="22"/>
    </location>
</feature>
<keyword evidence="1" id="KW-0732">Signal</keyword>
<dbReference type="KEGG" id="geh:HYN69_10680"/>
<feature type="domain" description="Oxidoreductase molybdopterin-binding" evidence="2">
    <location>
        <begin position="72"/>
        <end position="142"/>
    </location>
</feature>
<dbReference type="InterPro" id="IPR000572">
    <property type="entry name" value="OxRdtase_Mopterin-bd_dom"/>
</dbReference>
<dbReference type="SUPFAM" id="SSF56524">
    <property type="entry name" value="Oxidoreductase molybdopterin-binding domain"/>
    <property type="match status" value="1"/>
</dbReference>
<evidence type="ECO:0000256" key="1">
    <source>
        <dbReference type="SAM" id="SignalP"/>
    </source>
</evidence>
<evidence type="ECO:0000259" key="2">
    <source>
        <dbReference type="Pfam" id="PF00174"/>
    </source>
</evidence>
<sequence length="169" mass="17973">MGFFKALAAAGLFGLAATAVVAQDLGAPTGEVLMTITGAIERKNAGESAQFDLAMLEAMDPVTVTTSTIWTDGVQEFRGVPLVRLMQEVGAQGSMIAASALNDYTVQIPMEDAVEGGAVLAFEANGEGLSVRDKGPLWVIYPYDSSKDYQSEVVYARSIWQVAKMEVTK</sequence>
<proteinExistence type="predicted"/>
<evidence type="ECO:0000313" key="3">
    <source>
        <dbReference type="EMBL" id="AWB48900.1"/>
    </source>
</evidence>